<dbReference type="InterPro" id="IPR035897">
    <property type="entry name" value="Toll_tir_struct_dom_sf"/>
</dbReference>
<organism evidence="2 3">
    <name type="scientific">Reticulibacter mediterranei</name>
    <dbReference type="NCBI Taxonomy" id="2778369"/>
    <lineage>
        <taxon>Bacteria</taxon>
        <taxon>Bacillati</taxon>
        <taxon>Chloroflexota</taxon>
        <taxon>Ktedonobacteria</taxon>
        <taxon>Ktedonobacterales</taxon>
        <taxon>Reticulibacteraceae</taxon>
        <taxon>Reticulibacter</taxon>
    </lineage>
</organism>
<comment type="caution">
    <text evidence="2">The sequence shown here is derived from an EMBL/GenBank/DDBJ whole genome shotgun (WGS) entry which is preliminary data.</text>
</comment>
<gene>
    <name evidence="2" type="ORF">KSF_017510</name>
</gene>
<proteinExistence type="predicted"/>
<dbReference type="SUPFAM" id="SSF52200">
    <property type="entry name" value="Toll/Interleukin receptor TIR domain"/>
    <property type="match status" value="1"/>
</dbReference>
<accession>A0A8J3N0N9</accession>
<feature type="domain" description="TIR" evidence="1">
    <location>
        <begin position="194"/>
        <end position="335"/>
    </location>
</feature>
<keyword evidence="3" id="KW-1185">Reference proteome</keyword>
<evidence type="ECO:0000259" key="1">
    <source>
        <dbReference type="PROSITE" id="PS50104"/>
    </source>
</evidence>
<name>A0A8J3N0N9_9CHLR</name>
<evidence type="ECO:0000313" key="3">
    <source>
        <dbReference type="Proteomes" id="UP000597444"/>
    </source>
</evidence>
<dbReference type="AlphaFoldDB" id="A0A8J3N0N9"/>
<sequence length="343" mass="39477">MTLDQYAIGKPDSFCYWLEFKTNELGGIRGGNAAKFGVWWSKSEDRWRWNSSYQNAENALASMKRGLLELIAATRNLQFDKLDKIGADLLGYNRYSLRGKPLYLYFPEYFLPISNPEHLRYFLGLFGEKPKGDLLELNRQLLAHLQSLPQFDGFDTLQMMIFLYECMPPKKGSAPPKSIHQQKQIDPVDSSNNNRTTVFISYSHENQEELNRLLLHLRATKLNNNTVKWWDDTQIKPGALWDEEIKKAMASAYVAILLVSIDYLASEFILKHELPSLLTAAEDDGVIILPVILGPCNFKYTELARFQAVNNPSIPLSKMNKHEADEVWNKVVEILHEMKPKDF</sequence>
<dbReference type="InterPro" id="IPR000157">
    <property type="entry name" value="TIR_dom"/>
</dbReference>
<evidence type="ECO:0000313" key="2">
    <source>
        <dbReference type="EMBL" id="GHO91703.1"/>
    </source>
</evidence>
<dbReference type="PROSITE" id="PS50104">
    <property type="entry name" value="TIR"/>
    <property type="match status" value="1"/>
</dbReference>
<protein>
    <recommendedName>
        <fullName evidence="1">TIR domain-containing protein</fullName>
    </recommendedName>
</protein>
<dbReference type="Gene3D" id="3.40.50.10140">
    <property type="entry name" value="Toll/interleukin-1 receptor homology (TIR) domain"/>
    <property type="match status" value="1"/>
</dbReference>
<dbReference type="EMBL" id="BNJK01000001">
    <property type="protein sequence ID" value="GHO91703.1"/>
    <property type="molecule type" value="Genomic_DNA"/>
</dbReference>
<dbReference type="Proteomes" id="UP000597444">
    <property type="component" value="Unassembled WGS sequence"/>
</dbReference>
<reference evidence="2" key="1">
    <citation type="submission" date="2020-10" db="EMBL/GenBank/DDBJ databases">
        <title>Taxonomic study of unclassified bacteria belonging to the class Ktedonobacteria.</title>
        <authorList>
            <person name="Yabe S."/>
            <person name="Wang C.M."/>
            <person name="Zheng Y."/>
            <person name="Sakai Y."/>
            <person name="Cavaletti L."/>
            <person name="Monciardini P."/>
            <person name="Donadio S."/>
        </authorList>
    </citation>
    <scope>NUCLEOTIDE SEQUENCE</scope>
    <source>
        <strain evidence="2">ID150040</strain>
    </source>
</reference>
<dbReference type="Pfam" id="PF13676">
    <property type="entry name" value="TIR_2"/>
    <property type="match status" value="1"/>
</dbReference>
<dbReference type="GO" id="GO:0007165">
    <property type="term" value="P:signal transduction"/>
    <property type="evidence" value="ECO:0007669"/>
    <property type="project" value="InterPro"/>
</dbReference>